<dbReference type="NCBIfam" id="TIGR02532">
    <property type="entry name" value="IV_pilin_GFxxxE"/>
    <property type="match status" value="1"/>
</dbReference>
<name>A0A1B4FJ26_9BURK</name>
<protein>
    <submittedName>
        <fullName evidence="2">Pilus assembly protein PilE</fullName>
    </submittedName>
</protein>
<dbReference type="PROSITE" id="PS00409">
    <property type="entry name" value="PROKAR_NTER_METHYL"/>
    <property type="match status" value="1"/>
</dbReference>
<dbReference type="KEGG" id="buu:WS70_14035"/>
<dbReference type="Proteomes" id="UP000062519">
    <property type="component" value="Chromosome 1"/>
</dbReference>
<dbReference type="Gene3D" id="3.30.700.10">
    <property type="entry name" value="Glycoprotein, Type 4 Pilin"/>
    <property type="match status" value="1"/>
</dbReference>
<dbReference type="Pfam" id="PF16732">
    <property type="entry name" value="ComP_DUS"/>
    <property type="match status" value="1"/>
</dbReference>
<organism evidence="2 3">
    <name type="scientific">Burkholderia mayonis</name>
    <dbReference type="NCBI Taxonomy" id="1385591"/>
    <lineage>
        <taxon>Bacteria</taxon>
        <taxon>Pseudomonadati</taxon>
        <taxon>Pseudomonadota</taxon>
        <taxon>Betaproteobacteria</taxon>
        <taxon>Burkholderiales</taxon>
        <taxon>Burkholderiaceae</taxon>
        <taxon>Burkholderia</taxon>
        <taxon>pseudomallei group</taxon>
    </lineage>
</organism>
<accession>A0A1B4FJ26</accession>
<gene>
    <name evidence="2" type="ORF">WS70_14035</name>
</gene>
<keyword evidence="1" id="KW-1133">Transmembrane helix</keyword>
<evidence type="ECO:0000313" key="3">
    <source>
        <dbReference type="Proteomes" id="UP000062519"/>
    </source>
</evidence>
<dbReference type="SUPFAM" id="SSF54523">
    <property type="entry name" value="Pili subunits"/>
    <property type="match status" value="1"/>
</dbReference>
<dbReference type="AlphaFoldDB" id="A0A1B4FJ26"/>
<dbReference type="InterPro" id="IPR045584">
    <property type="entry name" value="Pilin-like"/>
</dbReference>
<evidence type="ECO:0000256" key="1">
    <source>
        <dbReference type="SAM" id="Phobius"/>
    </source>
</evidence>
<proteinExistence type="predicted"/>
<keyword evidence="3" id="KW-1185">Reference proteome</keyword>
<dbReference type="Pfam" id="PF07963">
    <property type="entry name" value="N_methyl"/>
    <property type="match status" value="1"/>
</dbReference>
<dbReference type="InterPro" id="IPR031982">
    <property type="entry name" value="PilE-like"/>
</dbReference>
<reference evidence="2 3" key="1">
    <citation type="submission" date="2015-12" db="EMBL/GenBank/DDBJ databases">
        <title>Diversity of Burkholderia near neighbor genomes.</title>
        <authorList>
            <person name="Sahl J."/>
            <person name="Wagner D."/>
            <person name="Keim P."/>
        </authorList>
    </citation>
    <scope>NUCLEOTIDE SEQUENCE [LARGE SCALE GENOMIC DNA]</scope>
    <source>
        <strain evidence="2 3">BDU6</strain>
    </source>
</reference>
<dbReference type="EMBL" id="CP013386">
    <property type="protein sequence ID" value="AOJ03628.1"/>
    <property type="molecule type" value="Genomic_DNA"/>
</dbReference>
<keyword evidence="1" id="KW-0472">Membrane</keyword>
<dbReference type="GO" id="GO:0043683">
    <property type="term" value="P:type IV pilus assembly"/>
    <property type="evidence" value="ECO:0007669"/>
    <property type="project" value="InterPro"/>
</dbReference>
<sequence>MSCTETERNPNRRGFTLIEVLVALAIVGVLAAFAVPSYRGHVERGYRLSAMAALYRAAQYVEAFGEMPPAALPEEMSRAPDSGTVVYALRIMFDDAHGGYALEASPTVDGAMRDDNCGVYVLHADGTRENREAGSAARNGHTPNADVCWRTG</sequence>
<keyword evidence="1" id="KW-0812">Transmembrane</keyword>
<evidence type="ECO:0000313" key="2">
    <source>
        <dbReference type="EMBL" id="AOJ03628.1"/>
    </source>
</evidence>
<feature type="transmembrane region" description="Helical" evidence="1">
    <location>
        <begin position="15"/>
        <end position="38"/>
    </location>
</feature>
<dbReference type="InterPro" id="IPR012902">
    <property type="entry name" value="N_methyl_site"/>
</dbReference>